<feature type="transmembrane region" description="Helical" evidence="2">
    <location>
        <begin position="28"/>
        <end position="46"/>
    </location>
</feature>
<keyword evidence="2" id="KW-0472">Membrane</keyword>
<gene>
    <name evidence="3" type="ORF">JDV75_03600</name>
</gene>
<name>A0A934I444_9CORY</name>
<accession>A0A934I444</accession>
<keyword evidence="2" id="KW-0812">Transmembrane</keyword>
<organism evidence="3 4">
    <name type="scientific">Corynebacterium meridianum</name>
    <dbReference type="NCBI Taxonomy" id="2765363"/>
    <lineage>
        <taxon>Bacteria</taxon>
        <taxon>Bacillati</taxon>
        <taxon>Actinomycetota</taxon>
        <taxon>Actinomycetes</taxon>
        <taxon>Mycobacteriales</taxon>
        <taxon>Corynebacteriaceae</taxon>
        <taxon>Corynebacterium</taxon>
    </lineage>
</organism>
<evidence type="ECO:0000313" key="4">
    <source>
        <dbReference type="Proteomes" id="UP000645966"/>
    </source>
</evidence>
<evidence type="ECO:0000313" key="3">
    <source>
        <dbReference type="EMBL" id="MBI8988844.1"/>
    </source>
</evidence>
<dbReference type="EMBL" id="JAEIOS010000011">
    <property type="protein sequence ID" value="MBI8988844.1"/>
    <property type="molecule type" value="Genomic_DNA"/>
</dbReference>
<feature type="transmembrane region" description="Helical" evidence="2">
    <location>
        <begin position="5"/>
        <end position="22"/>
    </location>
</feature>
<feature type="region of interest" description="Disordered" evidence="1">
    <location>
        <begin position="51"/>
        <end position="78"/>
    </location>
</feature>
<protein>
    <submittedName>
        <fullName evidence="3">Uncharacterized protein</fullName>
    </submittedName>
</protein>
<proteinExistence type="predicted"/>
<keyword evidence="2" id="KW-1133">Transmembrane helix</keyword>
<dbReference type="AlphaFoldDB" id="A0A934I444"/>
<evidence type="ECO:0000256" key="2">
    <source>
        <dbReference type="SAM" id="Phobius"/>
    </source>
</evidence>
<reference evidence="3" key="1">
    <citation type="submission" date="2020-12" db="EMBL/GenBank/DDBJ databases">
        <title>Genome public.</title>
        <authorList>
            <person name="Sun Q."/>
        </authorList>
    </citation>
    <scope>NUCLEOTIDE SEQUENCE</scope>
    <source>
        <strain evidence="3">CCM 8863</strain>
    </source>
</reference>
<comment type="caution">
    <text evidence="3">The sequence shown here is derived from an EMBL/GenBank/DDBJ whole genome shotgun (WGS) entry which is preliminary data.</text>
</comment>
<dbReference type="Proteomes" id="UP000645966">
    <property type="component" value="Unassembled WGS sequence"/>
</dbReference>
<feature type="compositionally biased region" description="Basic and acidic residues" evidence="1">
    <location>
        <begin position="52"/>
        <end position="67"/>
    </location>
</feature>
<sequence length="78" mass="8787">MAHRMIPMLWFRIFILIGFLGYTAYAQMWLLAGIGVVLLVLTGFQLRTAQATRDRVRSDAAESEKKNTKGSATKKNRG</sequence>
<keyword evidence="4" id="KW-1185">Reference proteome</keyword>
<dbReference type="RefSeq" id="WP_198738489.1">
    <property type="nucleotide sequence ID" value="NZ_JAEIOS010000011.1"/>
</dbReference>
<evidence type="ECO:0000256" key="1">
    <source>
        <dbReference type="SAM" id="MobiDB-lite"/>
    </source>
</evidence>